<evidence type="ECO:0000256" key="3">
    <source>
        <dbReference type="ARBA" id="ARBA00023054"/>
    </source>
</evidence>
<feature type="domain" description="Flagellar hook-associated protein 2 N-terminal" evidence="6">
    <location>
        <begin position="10"/>
        <end position="105"/>
    </location>
</feature>
<comment type="similarity">
    <text evidence="1 5">Belongs to the FliD family.</text>
</comment>
<evidence type="ECO:0000313" key="8">
    <source>
        <dbReference type="EMBL" id="MDI4650361.1"/>
    </source>
</evidence>
<dbReference type="EMBL" id="JAGRPV010000002">
    <property type="protein sequence ID" value="MDI4650361.1"/>
    <property type="molecule type" value="Genomic_DNA"/>
</dbReference>
<dbReference type="Pfam" id="PF07196">
    <property type="entry name" value="Flagellin_IN"/>
    <property type="match status" value="2"/>
</dbReference>
<protein>
    <recommendedName>
        <fullName evidence="5">Flagellar hook-associated protein 2</fullName>
        <shortName evidence="5">HAP2</shortName>
    </recommendedName>
    <alternativeName>
        <fullName evidence="5">Flagellar cap protein</fullName>
    </alternativeName>
</protein>
<dbReference type="Pfam" id="PF07195">
    <property type="entry name" value="FliD_C"/>
    <property type="match status" value="1"/>
</dbReference>
<proteinExistence type="inferred from homology"/>
<dbReference type="RefSeq" id="WP_282913211.1">
    <property type="nucleotide sequence ID" value="NZ_JAGRPV010000002.1"/>
</dbReference>
<evidence type="ECO:0000256" key="5">
    <source>
        <dbReference type="RuleBase" id="RU362066"/>
    </source>
</evidence>
<keyword evidence="3" id="KW-0175">Coiled coil</keyword>
<accession>A0ABT6TU16</accession>
<dbReference type="InterPro" id="IPR003481">
    <property type="entry name" value="FliD_N"/>
</dbReference>
<gene>
    <name evidence="8" type="primary">fliD</name>
    <name evidence="8" type="ORF">KB449_35855</name>
</gene>
<keyword evidence="8" id="KW-0282">Flagellum</keyword>
<comment type="function">
    <text evidence="5">Required for morphogenesis and for the elongation of the flagellar filament by facilitating polymerization of the flagellin monomers at the tip of growing filament. Forms a capping structure, which prevents flagellin subunits (transported through the central channel of the flagellum) from leaking out without polymerization at the distal end.</text>
</comment>
<dbReference type="Proteomes" id="UP001161691">
    <property type="component" value="Unassembled WGS sequence"/>
</dbReference>
<comment type="subunit">
    <text evidence="2 5">Homopentamer.</text>
</comment>
<keyword evidence="8" id="KW-0966">Cell projection</keyword>
<evidence type="ECO:0000259" key="6">
    <source>
        <dbReference type="Pfam" id="PF02465"/>
    </source>
</evidence>
<evidence type="ECO:0000256" key="2">
    <source>
        <dbReference type="ARBA" id="ARBA00011255"/>
    </source>
</evidence>
<dbReference type="InterPro" id="IPR040026">
    <property type="entry name" value="FliD"/>
</dbReference>
<sequence length="616" mass="66030">MVNRITGLASGMDIDSMVKKLMDANRIPLTRLNQQKTVLTWQRDAYRAVNTKISDFRNVAFDMKLNSNFNSRKATSDSDDSISVSGTATATEGTYKIKVDQVAETAKLTSSGAVGAKALSGLDTKLGDLNLAADTTLTIGGEKGTATIVVKKTDSLDTLIKAINNKSNTTGVKVSYDTTLDHFFFASSGTGSNAKVDLKSEDGSLISNVFKLTPGSPVAGSTVTGTQTFADGATTRVNKDLTTAQTLRIGYDGKTVDFTVDATTQIGNLIDQINNSDIGKKGVTAYLDANNKLAFTNPTDQTVKPIMITDQTSDAKDVVANLGFTAPVTTPRSTAGLSGSGKDAIIEYNGVTGTYATNTFSINGLNFTAKKVMTTEANITVSQDTDAIYDKIKTFVDKYNEMIGSINSTLDEKQYRDFTPLTDEQRSNMKEDEIKSWEAKAKSGLIRNDQMISSALNGFRLSLSSVVSGLPSGDIKQLSQIGITTGTYAEKGKLYIDPTALKKAISEHPDEVSALFTATDGGNKTSNTGDGLATRLVEQADNLMASLKTKAGTASSVDSTYTMGKRIGEFDKRISAMSTMLDDMETKYYNQFSAMETYINQMNAQSAYLSQQFGTS</sequence>
<evidence type="ECO:0000313" key="9">
    <source>
        <dbReference type="Proteomes" id="UP001161691"/>
    </source>
</evidence>
<organism evidence="8 9">
    <name type="scientific">Cohnella hashimotonis</name>
    <dbReference type="NCBI Taxonomy" id="2826895"/>
    <lineage>
        <taxon>Bacteria</taxon>
        <taxon>Bacillati</taxon>
        <taxon>Bacillota</taxon>
        <taxon>Bacilli</taxon>
        <taxon>Bacillales</taxon>
        <taxon>Paenibacillaceae</taxon>
        <taxon>Cohnella</taxon>
    </lineage>
</organism>
<keyword evidence="8" id="KW-0969">Cilium</keyword>
<evidence type="ECO:0000256" key="1">
    <source>
        <dbReference type="ARBA" id="ARBA00009764"/>
    </source>
</evidence>
<feature type="domain" description="Flagellar hook-associated protein 2 C-terminal" evidence="7">
    <location>
        <begin position="341"/>
        <end position="604"/>
    </location>
</feature>
<reference evidence="8" key="1">
    <citation type="submission" date="2023-04" db="EMBL/GenBank/DDBJ databases">
        <title>Comparative genomic analysis of Cohnella hashimotonis sp. nov., isolated from the International Space Station.</title>
        <authorList>
            <person name="Venkateswaran K."/>
            <person name="Simpson A."/>
        </authorList>
    </citation>
    <scope>NUCLEOTIDE SEQUENCE</scope>
    <source>
        <strain evidence="8">F6_2S_P_1</strain>
    </source>
</reference>
<dbReference type="InterPro" id="IPR010809">
    <property type="entry name" value="FliD_C"/>
</dbReference>
<name>A0ABT6TU16_9BACL</name>
<comment type="caution">
    <text evidence="8">The sequence shown here is derived from an EMBL/GenBank/DDBJ whole genome shotgun (WGS) entry which is preliminary data.</text>
</comment>
<dbReference type="PANTHER" id="PTHR30288:SF0">
    <property type="entry name" value="FLAGELLAR HOOK-ASSOCIATED PROTEIN 2"/>
    <property type="match status" value="1"/>
</dbReference>
<keyword evidence="9" id="KW-1185">Reference proteome</keyword>
<keyword evidence="4 5" id="KW-0975">Bacterial flagellum</keyword>
<keyword evidence="5" id="KW-0964">Secreted</keyword>
<evidence type="ECO:0000256" key="4">
    <source>
        <dbReference type="ARBA" id="ARBA00023143"/>
    </source>
</evidence>
<evidence type="ECO:0000259" key="7">
    <source>
        <dbReference type="Pfam" id="PF07195"/>
    </source>
</evidence>
<dbReference type="InterPro" id="IPR010810">
    <property type="entry name" value="Flagellin_hook_IN_motif"/>
</dbReference>
<dbReference type="PANTHER" id="PTHR30288">
    <property type="entry name" value="FLAGELLAR CAP/ASSEMBLY PROTEIN FLID"/>
    <property type="match status" value="1"/>
</dbReference>
<comment type="subcellular location">
    <subcellularLocation>
        <location evidence="5">Secreted</location>
    </subcellularLocation>
    <subcellularLocation>
        <location evidence="5">Bacterial flagellum</location>
    </subcellularLocation>
</comment>
<dbReference type="Pfam" id="PF02465">
    <property type="entry name" value="FliD_N"/>
    <property type="match status" value="1"/>
</dbReference>